<dbReference type="WBParaSite" id="nRc.2.0.1.t14652-RA">
    <property type="protein sequence ID" value="nRc.2.0.1.t14652-RA"/>
    <property type="gene ID" value="nRc.2.0.1.g14652"/>
</dbReference>
<keyword evidence="1" id="KW-1185">Reference proteome</keyword>
<evidence type="ECO:0000313" key="1">
    <source>
        <dbReference type="Proteomes" id="UP000887565"/>
    </source>
</evidence>
<name>A0A915IKE8_ROMCU</name>
<organism evidence="1 2">
    <name type="scientific">Romanomermis culicivorax</name>
    <name type="common">Nematode worm</name>
    <dbReference type="NCBI Taxonomy" id="13658"/>
    <lineage>
        <taxon>Eukaryota</taxon>
        <taxon>Metazoa</taxon>
        <taxon>Ecdysozoa</taxon>
        <taxon>Nematoda</taxon>
        <taxon>Enoplea</taxon>
        <taxon>Dorylaimia</taxon>
        <taxon>Mermithida</taxon>
        <taxon>Mermithoidea</taxon>
        <taxon>Mermithidae</taxon>
        <taxon>Romanomermis</taxon>
    </lineage>
</organism>
<accession>A0A915IKE8</accession>
<proteinExistence type="predicted"/>
<reference evidence="2" key="1">
    <citation type="submission" date="2022-11" db="UniProtKB">
        <authorList>
            <consortium name="WormBaseParasite"/>
        </authorList>
    </citation>
    <scope>IDENTIFICATION</scope>
</reference>
<sequence length="88" mass="9966">WCQLRHQRVIFKHLALFTLDWGFILTKTDLRYLVKDVLDETGFLYIGKANLTSGFTACPICPLDPQKVLKKLPSKTSSDAISQSVVLL</sequence>
<protein>
    <submittedName>
        <fullName evidence="2">Uncharacterized protein</fullName>
    </submittedName>
</protein>
<dbReference type="AlphaFoldDB" id="A0A915IKE8"/>
<dbReference type="Proteomes" id="UP000887565">
    <property type="component" value="Unplaced"/>
</dbReference>
<evidence type="ECO:0000313" key="2">
    <source>
        <dbReference type="WBParaSite" id="nRc.2.0.1.t14652-RA"/>
    </source>
</evidence>